<keyword evidence="3" id="KW-1185">Reference proteome</keyword>
<evidence type="ECO:0000313" key="2">
    <source>
        <dbReference type="EMBL" id="CCD31047.1"/>
    </source>
</evidence>
<gene>
    <name evidence="2 4" type="ORF">C54E10.10</name>
    <name evidence="2" type="ORF">CELE_C54E10.10</name>
</gene>
<evidence type="ECO:0000313" key="3">
    <source>
        <dbReference type="Proteomes" id="UP000001940"/>
    </source>
</evidence>
<dbReference type="STRING" id="6239.C54E10.10.1"/>
<dbReference type="WormBase" id="C54E10.10">
    <property type="protein sequence ID" value="CE46258"/>
    <property type="gene ID" value="WBGene00206523"/>
</dbReference>
<dbReference type="RefSeq" id="NP_001256826.1">
    <property type="nucleotide sequence ID" value="NM_001269897.2"/>
</dbReference>
<dbReference type="CTD" id="13218338"/>
<dbReference type="AGR" id="WB:WBGene00206523"/>
<dbReference type="AlphaFoldDB" id="G3MU60"/>
<name>G3MU60_CAEEL</name>
<dbReference type="Proteomes" id="UP000001940">
    <property type="component" value="Chromosome V"/>
</dbReference>
<dbReference type="GeneID" id="13218338"/>
<evidence type="ECO:0000256" key="1">
    <source>
        <dbReference type="SAM" id="SignalP"/>
    </source>
</evidence>
<dbReference type="InParanoid" id="G3MU60"/>
<dbReference type="PaxDb" id="6239-C54E10.10"/>
<protein>
    <submittedName>
        <fullName evidence="2">Late nodulin</fullName>
    </submittedName>
</protein>
<proteinExistence type="predicted"/>
<dbReference type="KEGG" id="cel:CELE_C54E10.10"/>
<accession>G3MU60</accession>
<feature type="chain" id="PRO_5003447523" evidence="1">
    <location>
        <begin position="23"/>
        <end position="55"/>
    </location>
</feature>
<dbReference type="Bgee" id="WBGene00206523">
    <property type="expression patterns" value="Expressed in adult organism"/>
</dbReference>
<evidence type="ECO:0000313" key="4">
    <source>
        <dbReference type="WormBase" id="C54E10.10"/>
    </source>
</evidence>
<reference evidence="2 3" key="1">
    <citation type="journal article" date="1998" name="Science">
        <title>Genome sequence of the nematode C. elegans: a platform for investigating biology.</title>
        <authorList>
            <consortium name="The C. elegans sequencing consortium"/>
            <person name="Sulson J.E."/>
            <person name="Waterston R."/>
        </authorList>
    </citation>
    <scope>NUCLEOTIDE SEQUENCE [LARGE SCALE GENOMIC DNA]</scope>
    <source>
        <strain evidence="2 3">Bristol N2</strain>
    </source>
</reference>
<dbReference type="HOGENOM" id="CLU_3034384_0_0_1"/>
<dbReference type="EMBL" id="BX284605">
    <property type="protein sequence ID" value="CCD31047.1"/>
    <property type="molecule type" value="Genomic_DNA"/>
</dbReference>
<keyword evidence="1" id="KW-0732">Signal</keyword>
<sequence length="55" mass="6012">MALENMKMFILIAALFLFGALCQDNAPAFNAASQIRFTCIPQCHPTHICVLGVCI</sequence>
<feature type="signal peptide" evidence="1">
    <location>
        <begin position="1"/>
        <end position="22"/>
    </location>
</feature>
<organism evidence="2 3">
    <name type="scientific">Caenorhabditis elegans</name>
    <dbReference type="NCBI Taxonomy" id="6239"/>
    <lineage>
        <taxon>Eukaryota</taxon>
        <taxon>Metazoa</taxon>
        <taxon>Ecdysozoa</taxon>
        <taxon>Nematoda</taxon>
        <taxon>Chromadorea</taxon>
        <taxon>Rhabditida</taxon>
        <taxon>Rhabditina</taxon>
        <taxon>Rhabditomorpha</taxon>
        <taxon>Rhabditoidea</taxon>
        <taxon>Rhabditidae</taxon>
        <taxon>Peloderinae</taxon>
        <taxon>Caenorhabditis</taxon>
    </lineage>
</organism>